<dbReference type="GO" id="GO:0030425">
    <property type="term" value="C:dendrite"/>
    <property type="evidence" value="ECO:0007669"/>
    <property type="project" value="TreeGrafter"/>
</dbReference>
<comment type="caution">
    <text evidence="3">The sequence shown here is derived from an EMBL/GenBank/DDBJ whole genome shotgun (WGS) entry which is preliminary data.</text>
</comment>
<evidence type="ECO:0000259" key="2">
    <source>
        <dbReference type="Pfam" id="PF14649"/>
    </source>
</evidence>
<dbReference type="Proteomes" id="UP001162156">
    <property type="component" value="Unassembled WGS sequence"/>
</dbReference>
<feature type="region of interest" description="Disordered" evidence="1">
    <location>
        <begin position="1"/>
        <end position="23"/>
    </location>
</feature>
<evidence type="ECO:0000313" key="3">
    <source>
        <dbReference type="EMBL" id="KAJ8927655.1"/>
    </source>
</evidence>
<dbReference type="GO" id="GO:0007409">
    <property type="term" value="P:axonogenesis"/>
    <property type="evidence" value="ECO:0007669"/>
    <property type="project" value="TreeGrafter"/>
</dbReference>
<gene>
    <name evidence="3" type="ORF">NQ314_019857</name>
</gene>
<dbReference type="InterPro" id="IPR028103">
    <property type="entry name" value="Spatacsin"/>
</dbReference>
<dbReference type="GO" id="GO:0007268">
    <property type="term" value="P:chemical synaptic transmission"/>
    <property type="evidence" value="ECO:0007669"/>
    <property type="project" value="TreeGrafter"/>
</dbReference>
<protein>
    <recommendedName>
        <fullName evidence="2">Spatacsin C-terminal domain-containing protein</fullName>
    </recommendedName>
</protein>
<dbReference type="GO" id="GO:0005737">
    <property type="term" value="C:cytoplasm"/>
    <property type="evidence" value="ECO:0007669"/>
    <property type="project" value="TreeGrafter"/>
</dbReference>
<dbReference type="GO" id="GO:0048489">
    <property type="term" value="P:synaptic vesicle transport"/>
    <property type="evidence" value="ECO:0007669"/>
    <property type="project" value="TreeGrafter"/>
</dbReference>
<evidence type="ECO:0000256" key="1">
    <source>
        <dbReference type="SAM" id="MobiDB-lite"/>
    </source>
</evidence>
<feature type="compositionally biased region" description="Basic and acidic residues" evidence="1">
    <location>
        <begin position="1"/>
        <end position="12"/>
    </location>
</feature>
<feature type="domain" description="Spatacsin C-terminal" evidence="2">
    <location>
        <begin position="1177"/>
        <end position="1472"/>
    </location>
</feature>
<dbReference type="GO" id="GO:0008088">
    <property type="term" value="P:axo-dendritic transport"/>
    <property type="evidence" value="ECO:0007669"/>
    <property type="project" value="TreeGrafter"/>
</dbReference>
<dbReference type="GO" id="GO:0030424">
    <property type="term" value="C:axon"/>
    <property type="evidence" value="ECO:0007669"/>
    <property type="project" value="TreeGrafter"/>
</dbReference>
<dbReference type="Pfam" id="PF14649">
    <property type="entry name" value="Spatacsin_C"/>
    <property type="match status" value="1"/>
</dbReference>
<name>A0AAV8WLL8_9CUCU</name>
<sequence length="1534" mass="177679">MTRMGSNEEHLVSKPPPPPNLSKEHVGIWTGWCCKGDREVAREAAAKGIDIKLVLVWVRELLDRKQIFRVCHVLKNIEVDPEEELVNVFYTTTNKDLREYIGNHLKKLDKLDDNISHLWRFLELILNNNVLISKYREKNKSAHLDLIFNFRKLTSSFNDETVLCDNIVNVAKFLCNNLVDFFSENPLILLSLLLFTKDIKFLNILNEKSLVILDEQLFECVSKIMQNFKVLTAICNKVTNGENCNLSFYDLLERHLNIDVKDLYSFQFEDTSMPHFNSPNLVQSYGYSKQINYLLYIKELRPSIAAKLFMVNEFKCHNGLTEESVKLAQKKIYKLALRNLHNIETTSSCIAFLEMIGSDAFAILKLLETAVIAKIDFEDIIDASSFIDAMKLYDLVVKFAILYNVKLPNMFLNCCASNNMWLPFLIFAQIHNYPVDQIKITLQSLKNPNLLEHVNHSVIHDIQIDERNNLMRERDSRTYFLSRIGVHKSIDSLNQSESVQSSITSQTSYGSATSSAGSDFFEIDLLNTKATLLQTLIRCHNSTDPPRALLQACQLYRNPLLAILATSYEENPLYYFADFLNFCISLNFDAVLLTLKLDAFKNALDKCRRYSVQTEYDHELTYLSNKIWIETTALLLLASAIEYNITSLYNQIQFLQILCDVNIEKYISCPNIQNVLNILRNICESKCHIRFNIGLYFDGKNGRKAVVDCINKLLDHKLFETATKIAQIEGLPLDLILIKEWQHKYEHWDHSDINFWENSNEQLSTHNITADCVVEFYLNYSNKAQNKFEKYQLLKLANEWASKFDLSCKYEIERKKWLAYIVLEDKQKGDNYSIFNEQTSFRNCTYKEMLEMLQFVKPYEEEITSDSSNLLQQLVNKALIEGYFWLALKLEKMFGCKCSDLNILKLCFSLAEGILNPYQLNTEQRLLLNTGTHFRSLSHRRTFLSSRLSSLSSASLTHTNVSLIQTAEVVDGVPVQDTLALLYILAEKLTNGGEIAYKIFMTYRISLNIEIPYHVIVSNTDYMKMLRDAIEDDCMHKLDVVHDFIRVYKWSKDEYQSSLRVQSVWFYQKMDLQKKACLAIILALIMEHRNKRRVCMKGWFKTPKTSLMQVFCATSRHFKRNNIKFFSIIADFICEEIVNAASNYVKSKSDDFLMWNLKMDQEFHLVLQLLQDNCSLLGYKIYSYASTIHKAQVSANLDFKISELALVVELLITAHNCFTADCNMEGISVILKKCQMVISHLLILRSWKLIVRLLTGVARYTEMNYVFQILREHDQFEFLLRKGSRKDNGLKVALLDYLKKYCPDNRELYKIVALHFTLFSEVALLWEREAQSVIRNLIAISKLEMQNNRLNPDTQPFVLFTNTDGTRICLNKVIENYTHATEFHLQGEKLAKAMNSAKQAELIALQTSLLKALPNKGTTSRILVQAYSYQPDWATVLYEQCITQNNNTYLCDFLKHLSLTDALVHDISRKFLNANINTPNEINSMKNLLNKLPSVHTKYRIASELGFTDLVEDLITKGQLAYLKDTVWKKGYKN</sequence>
<dbReference type="PANTHER" id="PTHR13650:SF0">
    <property type="entry name" value="SPATACSIN"/>
    <property type="match status" value="1"/>
</dbReference>
<dbReference type="EMBL" id="JANEYF010005569">
    <property type="protein sequence ID" value="KAJ8927655.1"/>
    <property type="molecule type" value="Genomic_DNA"/>
</dbReference>
<accession>A0AAV8WLL8</accession>
<dbReference type="GO" id="GO:0045202">
    <property type="term" value="C:synapse"/>
    <property type="evidence" value="ECO:0007669"/>
    <property type="project" value="TreeGrafter"/>
</dbReference>
<dbReference type="PANTHER" id="PTHR13650">
    <property type="entry name" value="SPATACSIN"/>
    <property type="match status" value="1"/>
</dbReference>
<reference evidence="3" key="1">
    <citation type="journal article" date="2023" name="Insect Mol. Biol.">
        <title>Genome sequencing provides insights into the evolution of gene families encoding plant cell wall-degrading enzymes in longhorned beetles.</title>
        <authorList>
            <person name="Shin N.R."/>
            <person name="Okamura Y."/>
            <person name="Kirsch R."/>
            <person name="Pauchet Y."/>
        </authorList>
    </citation>
    <scope>NUCLEOTIDE SEQUENCE</scope>
    <source>
        <strain evidence="3">RBIC_L_NR</strain>
    </source>
</reference>
<evidence type="ECO:0000313" key="4">
    <source>
        <dbReference type="Proteomes" id="UP001162156"/>
    </source>
</evidence>
<keyword evidence="4" id="KW-1185">Reference proteome</keyword>
<dbReference type="InterPro" id="IPR028107">
    <property type="entry name" value="Spatacsin_C_dom"/>
</dbReference>
<proteinExistence type="predicted"/>
<organism evidence="3 4">
    <name type="scientific">Rhamnusium bicolor</name>
    <dbReference type="NCBI Taxonomy" id="1586634"/>
    <lineage>
        <taxon>Eukaryota</taxon>
        <taxon>Metazoa</taxon>
        <taxon>Ecdysozoa</taxon>
        <taxon>Arthropoda</taxon>
        <taxon>Hexapoda</taxon>
        <taxon>Insecta</taxon>
        <taxon>Pterygota</taxon>
        <taxon>Neoptera</taxon>
        <taxon>Endopterygota</taxon>
        <taxon>Coleoptera</taxon>
        <taxon>Polyphaga</taxon>
        <taxon>Cucujiformia</taxon>
        <taxon>Chrysomeloidea</taxon>
        <taxon>Cerambycidae</taxon>
        <taxon>Lepturinae</taxon>
        <taxon>Rhagiini</taxon>
        <taxon>Rhamnusium</taxon>
    </lineage>
</organism>